<feature type="region of interest" description="Disordered" evidence="1">
    <location>
        <begin position="1"/>
        <end position="27"/>
    </location>
</feature>
<evidence type="ECO:0000313" key="3">
    <source>
        <dbReference type="Proteomes" id="UP000078340"/>
    </source>
</evidence>
<accession>A0A179F4N3</accession>
<name>A0A179F4N3_PURLI</name>
<organism evidence="2 3">
    <name type="scientific">Purpureocillium lilacinum</name>
    <name type="common">Paecilomyces lilacinus</name>
    <dbReference type="NCBI Taxonomy" id="33203"/>
    <lineage>
        <taxon>Eukaryota</taxon>
        <taxon>Fungi</taxon>
        <taxon>Dikarya</taxon>
        <taxon>Ascomycota</taxon>
        <taxon>Pezizomycotina</taxon>
        <taxon>Sordariomycetes</taxon>
        <taxon>Hypocreomycetidae</taxon>
        <taxon>Hypocreales</taxon>
        <taxon>Ophiocordycipitaceae</taxon>
        <taxon>Purpureocillium</taxon>
    </lineage>
</organism>
<protein>
    <submittedName>
        <fullName evidence="2">Uncharacterized protein</fullName>
    </submittedName>
</protein>
<feature type="region of interest" description="Disordered" evidence="1">
    <location>
        <begin position="608"/>
        <end position="634"/>
    </location>
</feature>
<dbReference type="AlphaFoldDB" id="A0A179F4N3"/>
<dbReference type="Proteomes" id="UP000078340">
    <property type="component" value="Unassembled WGS sequence"/>
</dbReference>
<evidence type="ECO:0000256" key="1">
    <source>
        <dbReference type="SAM" id="MobiDB-lite"/>
    </source>
</evidence>
<gene>
    <name evidence="2" type="ORF">VFPFJ_11549</name>
</gene>
<reference evidence="2 3" key="1">
    <citation type="submission" date="2016-02" db="EMBL/GenBank/DDBJ databases">
        <title>Biosynthesis of antibiotic leucinostatins and their inhibition on Phytophthora in bio-control Purpureocillium lilacinum.</title>
        <authorList>
            <person name="Wang G."/>
            <person name="Liu Z."/>
            <person name="Lin R."/>
            <person name="Li E."/>
            <person name="Mao Z."/>
            <person name="Ling J."/>
            <person name="Yin W."/>
            <person name="Xie B."/>
        </authorList>
    </citation>
    <scope>NUCLEOTIDE SEQUENCE [LARGE SCALE GENOMIC DNA]</scope>
    <source>
        <strain evidence="2">PLFJ-1</strain>
    </source>
</reference>
<feature type="compositionally biased region" description="Basic and acidic residues" evidence="1">
    <location>
        <begin position="1"/>
        <end position="11"/>
    </location>
</feature>
<proteinExistence type="predicted"/>
<dbReference type="EMBL" id="LSBI01000045">
    <property type="protein sequence ID" value="OAQ60069.1"/>
    <property type="molecule type" value="Genomic_DNA"/>
</dbReference>
<feature type="compositionally biased region" description="Low complexity" evidence="1">
    <location>
        <begin position="612"/>
        <end position="622"/>
    </location>
</feature>
<evidence type="ECO:0000313" key="2">
    <source>
        <dbReference type="EMBL" id="OAQ60069.1"/>
    </source>
</evidence>
<sequence length="723" mass="78586">MPQEVTDRGLSEVHMLPTGPDDSYGWHDRGAHTRERRRGAVMGGAWSDERQRRVGGCSTMRVCPLTSRARGARDQANTWYTHEGAPSILNDGRYSVSSVSRMTTGACGSAENAPVYLTRTHQGTAPTHIRHYCVCSLRAPVQGTSNAGPKAVRQTLGLIAGTSNSRKGPLVSSVTEASRPVPTSGCVAWTLLAGVTRQLQQPAPASARVAKWIMSRSHSPCQGGVHQPRGHAQDVKKWLTILCVRSPVARSWSSCLLACPACPAGSGTVRMVHCLSARKRDAIRSCCRGPRGTSRLCRQLSLDTNQSSLFRHESDTIPNHEDQAASVFQAASRGAVGATRNWLSGNLEEQFPVTRRPFRVPLGSASPGTIGRIHCCILRFKRVQWRATWCDTSASFLATLLRSHWTLTGTPPFQLVFEKLRHVLEAASFNYLKPYAAPNLGFVILHSLTADRGTPIMDNSGNTRPIIHPAQASSAEPHPLTWQMHLHSVGPQSASWAAPELPVYYSNQAPPAYPPAAPVLSYGSQFPTNNQVLQAYQPTVRPTTLPQGGITAKVQSDIPDLHAMGQSSVQPAKYDDGGQHADHGIRTLQPPGLWRCGGNCATTYGYTPRSEQAPPIQAAAQQSPRSLPSVDGRPVSHPEVEFVVQHHSQNDLSAGQPQPSETSVEGVWERASVAGRVETGSSQPGWEDIVRIVDQLQQKWSEELEQVKMQLGAHLQRQGSRLS</sequence>
<comment type="caution">
    <text evidence="2">The sequence shown here is derived from an EMBL/GenBank/DDBJ whole genome shotgun (WGS) entry which is preliminary data.</text>
</comment>